<keyword evidence="18" id="KW-1185">Reference proteome</keyword>
<dbReference type="GO" id="GO:0005634">
    <property type="term" value="C:nucleus"/>
    <property type="evidence" value="ECO:0007669"/>
    <property type="project" value="UniProtKB-SubCell"/>
</dbReference>
<evidence type="ECO:0000256" key="8">
    <source>
        <dbReference type="ARBA" id="ARBA00022707"/>
    </source>
</evidence>
<evidence type="ECO:0000313" key="18">
    <source>
        <dbReference type="Proteomes" id="UP000076858"/>
    </source>
</evidence>
<evidence type="ECO:0000256" key="5">
    <source>
        <dbReference type="ARBA" id="ARBA00022475"/>
    </source>
</evidence>
<dbReference type="STRING" id="35525.A0A164XRA1"/>
<protein>
    <submittedName>
        <fullName evidence="17">Ethanol sensitive with low memory</fullName>
    </submittedName>
</protein>
<keyword evidence="15" id="KW-0449">Lipoprotein</keyword>
<keyword evidence="10" id="KW-0677">Repeat</keyword>
<evidence type="ECO:0000256" key="16">
    <source>
        <dbReference type="ARBA" id="ARBA00038164"/>
    </source>
</evidence>
<dbReference type="Pfam" id="PF13499">
    <property type="entry name" value="EF-hand_7"/>
    <property type="match status" value="1"/>
</dbReference>
<name>A0A164XRA1_9CRUS</name>
<organism evidence="17 18">
    <name type="scientific">Daphnia magna</name>
    <dbReference type="NCBI Taxonomy" id="35525"/>
    <lineage>
        <taxon>Eukaryota</taxon>
        <taxon>Metazoa</taxon>
        <taxon>Ecdysozoa</taxon>
        <taxon>Arthropoda</taxon>
        <taxon>Crustacea</taxon>
        <taxon>Branchiopoda</taxon>
        <taxon>Diplostraca</taxon>
        <taxon>Cladocera</taxon>
        <taxon>Anomopoda</taxon>
        <taxon>Daphniidae</taxon>
        <taxon>Daphnia</taxon>
    </lineage>
</organism>
<keyword evidence="7" id="KW-0597">Phosphoprotein</keyword>
<keyword evidence="12" id="KW-0653">Protein transport</keyword>
<evidence type="ECO:0000313" key="17">
    <source>
        <dbReference type="EMBL" id="KZS14491.1"/>
    </source>
</evidence>
<dbReference type="PANTHER" id="PTHR46002">
    <property type="entry name" value="EG:114D9.1 PROTEIN-RELATED"/>
    <property type="match status" value="1"/>
</dbReference>
<dbReference type="GO" id="GO:0005509">
    <property type="term" value="F:calcium ion binding"/>
    <property type="evidence" value="ECO:0007669"/>
    <property type="project" value="InterPro"/>
</dbReference>
<reference evidence="17 18" key="1">
    <citation type="submission" date="2016-03" db="EMBL/GenBank/DDBJ databases">
        <title>EvidentialGene: Evidence-directed Construction of Genes on Genomes.</title>
        <authorList>
            <person name="Gilbert D.G."/>
            <person name="Choi J.-H."/>
            <person name="Mockaitis K."/>
            <person name="Colbourne J."/>
            <person name="Pfrender M."/>
        </authorList>
    </citation>
    <scope>NUCLEOTIDE SEQUENCE [LARGE SCALE GENOMIC DNA]</scope>
    <source>
        <strain evidence="17 18">Xinb3</strain>
        <tissue evidence="17">Complete organism</tissue>
    </source>
</reference>
<dbReference type="GO" id="GO:0005737">
    <property type="term" value="C:cytoplasm"/>
    <property type="evidence" value="ECO:0007669"/>
    <property type="project" value="UniProtKB-SubCell"/>
</dbReference>
<keyword evidence="13" id="KW-0472">Membrane</keyword>
<accession>A0A164XRA1</accession>
<comment type="caution">
    <text evidence="17">The sequence shown here is derived from an EMBL/GenBank/DDBJ whole genome shotgun (WGS) entry which is preliminary data.</text>
</comment>
<keyword evidence="6" id="KW-0963">Cytoplasm</keyword>
<dbReference type="Proteomes" id="UP000076858">
    <property type="component" value="Unassembled WGS sequence"/>
</dbReference>
<evidence type="ECO:0000256" key="4">
    <source>
        <dbReference type="ARBA" id="ARBA00022448"/>
    </source>
</evidence>
<keyword evidence="8" id="KW-0519">Myristate</keyword>
<comment type="subcellular location">
    <subcellularLocation>
        <location evidence="2">Cell membrane</location>
    </subcellularLocation>
    <subcellularLocation>
        <location evidence="3">Cytoplasm</location>
    </subcellularLocation>
    <subcellularLocation>
        <location evidence="1">Nucleus</location>
    </subcellularLocation>
</comment>
<proteinExistence type="inferred from homology"/>
<dbReference type="SUPFAM" id="SSF47473">
    <property type="entry name" value="EF-hand"/>
    <property type="match status" value="1"/>
</dbReference>
<evidence type="ECO:0000256" key="15">
    <source>
        <dbReference type="ARBA" id="ARBA00023288"/>
    </source>
</evidence>
<sequence length="190" mass="22069">MGNHSSLLLREEEIETIQQETGFTPNQIERLYSRFTSLDKGDNGFLCREDFHRIPELAINPLGDRIVNAFFCESGSEDQLNFRQFMKVLAHFRPVKKDKENKLNSREGKLRFAFQMYDTDNDEQISKEELLGVLQMMVGDNISEEQLVSIAERTIVEADKDGDQMISFQEFCAALERTDVEQKMSIRFLN</sequence>
<dbReference type="SMART" id="SM00054">
    <property type="entry name" value="EFh"/>
    <property type="match status" value="2"/>
</dbReference>
<dbReference type="OrthoDB" id="191686at2759"/>
<dbReference type="PROSITE" id="PS00018">
    <property type="entry name" value="EF_HAND_1"/>
    <property type="match status" value="1"/>
</dbReference>
<evidence type="ECO:0000256" key="6">
    <source>
        <dbReference type="ARBA" id="ARBA00022490"/>
    </source>
</evidence>
<evidence type="ECO:0000256" key="3">
    <source>
        <dbReference type="ARBA" id="ARBA00004496"/>
    </source>
</evidence>
<dbReference type="GO" id="GO:0015031">
    <property type="term" value="P:protein transport"/>
    <property type="evidence" value="ECO:0007669"/>
    <property type="project" value="UniProtKB-KW"/>
</dbReference>
<evidence type="ECO:0000256" key="12">
    <source>
        <dbReference type="ARBA" id="ARBA00022927"/>
    </source>
</evidence>
<dbReference type="EMBL" id="LRGB01000944">
    <property type="protein sequence ID" value="KZS14491.1"/>
    <property type="molecule type" value="Genomic_DNA"/>
</dbReference>
<evidence type="ECO:0000256" key="2">
    <source>
        <dbReference type="ARBA" id="ARBA00004236"/>
    </source>
</evidence>
<dbReference type="Gene3D" id="1.10.238.10">
    <property type="entry name" value="EF-hand"/>
    <property type="match status" value="1"/>
</dbReference>
<keyword evidence="4" id="KW-0813">Transport</keyword>
<keyword evidence="11" id="KW-0106">Calcium</keyword>
<dbReference type="InterPro" id="IPR018247">
    <property type="entry name" value="EF_Hand_1_Ca_BS"/>
</dbReference>
<gene>
    <name evidence="17" type="ORF">APZ42_019807</name>
</gene>
<keyword evidence="5" id="KW-1003">Cell membrane</keyword>
<evidence type="ECO:0000256" key="13">
    <source>
        <dbReference type="ARBA" id="ARBA00023136"/>
    </source>
</evidence>
<dbReference type="InterPro" id="IPR011992">
    <property type="entry name" value="EF-hand-dom_pair"/>
</dbReference>
<keyword evidence="9" id="KW-0479">Metal-binding</keyword>
<evidence type="ECO:0000256" key="7">
    <source>
        <dbReference type="ARBA" id="ARBA00022553"/>
    </source>
</evidence>
<dbReference type="GO" id="GO:0005886">
    <property type="term" value="C:plasma membrane"/>
    <property type="evidence" value="ECO:0007669"/>
    <property type="project" value="UniProtKB-SubCell"/>
</dbReference>
<dbReference type="InterPro" id="IPR002048">
    <property type="entry name" value="EF_hand_dom"/>
</dbReference>
<dbReference type="InterPro" id="IPR051875">
    <property type="entry name" value="Calcineurin_B_homologous"/>
</dbReference>
<evidence type="ECO:0000256" key="11">
    <source>
        <dbReference type="ARBA" id="ARBA00022837"/>
    </source>
</evidence>
<dbReference type="PROSITE" id="PS50222">
    <property type="entry name" value="EF_HAND_2"/>
    <property type="match status" value="3"/>
</dbReference>
<evidence type="ECO:0000256" key="1">
    <source>
        <dbReference type="ARBA" id="ARBA00004123"/>
    </source>
</evidence>
<comment type="similarity">
    <text evidence="16">Belongs to the calcineurin regulatory subunit family. CHP subfamily.</text>
</comment>
<evidence type="ECO:0000256" key="10">
    <source>
        <dbReference type="ARBA" id="ARBA00022737"/>
    </source>
</evidence>
<dbReference type="CDD" id="cd00051">
    <property type="entry name" value="EFh"/>
    <property type="match status" value="1"/>
</dbReference>
<keyword evidence="14" id="KW-0539">Nucleus</keyword>
<evidence type="ECO:0000256" key="14">
    <source>
        <dbReference type="ARBA" id="ARBA00023242"/>
    </source>
</evidence>
<dbReference type="AlphaFoldDB" id="A0A164XRA1"/>
<evidence type="ECO:0000256" key="9">
    <source>
        <dbReference type="ARBA" id="ARBA00022723"/>
    </source>
</evidence>